<keyword evidence="3" id="KW-0808">Transferase</keyword>
<comment type="similarity">
    <text evidence="1">Belongs to the methyltransferase superfamily.</text>
</comment>
<dbReference type="GO" id="GO:0008757">
    <property type="term" value="F:S-adenosylmethionine-dependent methyltransferase activity"/>
    <property type="evidence" value="ECO:0007669"/>
    <property type="project" value="InterPro"/>
</dbReference>
<dbReference type="RefSeq" id="WP_045316576.1">
    <property type="nucleotide sequence ID" value="NZ_JYJG01000358.1"/>
</dbReference>
<dbReference type="EMBL" id="JYJG01000358">
    <property type="protein sequence ID" value="KJK42319.1"/>
    <property type="molecule type" value="Genomic_DNA"/>
</dbReference>
<keyword evidence="6" id="KW-1185">Reference proteome</keyword>
<dbReference type="InterPro" id="IPR051052">
    <property type="entry name" value="Diverse_substrate_MTase"/>
</dbReference>
<dbReference type="AlphaFoldDB" id="A0A0F0GFK6"/>
<feature type="domain" description="Methyltransferase type 11" evidence="4">
    <location>
        <begin position="57"/>
        <end position="143"/>
    </location>
</feature>
<reference evidence="5 6" key="1">
    <citation type="submission" date="2015-02" db="EMBL/GenBank/DDBJ databases">
        <authorList>
            <person name="Ju K.-S."/>
            <person name="Doroghazi J.R."/>
            <person name="Metcalf W."/>
        </authorList>
    </citation>
    <scope>NUCLEOTIDE SEQUENCE [LARGE SCALE GENOMIC DNA]</scope>
    <source>
        <strain evidence="5 6">NRRL B-16140</strain>
    </source>
</reference>
<dbReference type="PANTHER" id="PTHR44942">
    <property type="entry name" value="METHYLTRANSF_11 DOMAIN-CONTAINING PROTEIN"/>
    <property type="match status" value="1"/>
</dbReference>
<evidence type="ECO:0000256" key="1">
    <source>
        <dbReference type="ARBA" id="ARBA00008361"/>
    </source>
</evidence>
<dbReference type="CDD" id="cd02440">
    <property type="entry name" value="AdoMet_MTases"/>
    <property type="match status" value="1"/>
</dbReference>
<evidence type="ECO:0000256" key="2">
    <source>
        <dbReference type="ARBA" id="ARBA00022603"/>
    </source>
</evidence>
<dbReference type="OrthoDB" id="9797252at2"/>
<gene>
    <name evidence="5" type="ORF">UK23_37785</name>
</gene>
<comment type="caution">
    <text evidence="5">The sequence shown here is derived from an EMBL/GenBank/DDBJ whole genome shotgun (WGS) entry which is preliminary data.</text>
</comment>
<evidence type="ECO:0000313" key="6">
    <source>
        <dbReference type="Proteomes" id="UP000033393"/>
    </source>
</evidence>
<dbReference type="Pfam" id="PF08241">
    <property type="entry name" value="Methyltransf_11"/>
    <property type="match status" value="1"/>
</dbReference>
<evidence type="ECO:0000259" key="4">
    <source>
        <dbReference type="Pfam" id="PF08241"/>
    </source>
</evidence>
<organism evidence="5 6">
    <name type="scientific">Lentzea aerocolonigenes</name>
    <name type="common">Lechevalieria aerocolonigenes</name>
    <name type="synonym">Saccharothrix aerocolonigenes</name>
    <dbReference type="NCBI Taxonomy" id="68170"/>
    <lineage>
        <taxon>Bacteria</taxon>
        <taxon>Bacillati</taxon>
        <taxon>Actinomycetota</taxon>
        <taxon>Actinomycetes</taxon>
        <taxon>Pseudonocardiales</taxon>
        <taxon>Pseudonocardiaceae</taxon>
        <taxon>Lentzea</taxon>
    </lineage>
</organism>
<name>A0A0F0GFK6_LENAE</name>
<dbReference type="PANTHER" id="PTHR44942:SF4">
    <property type="entry name" value="METHYLTRANSFERASE TYPE 11 DOMAIN-CONTAINING PROTEIN"/>
    <property type="match status" value="1"/>
</dbReference>
<proteinExistence type="inferred from homology"/>
<dbReference type="InterPro" id="IPR029063">
    <property type="entry name" value="SAM-dependent_MTases_sf"/>
</dbReference>
<sequence>MPTLAEEPDETAHKELRAKLAASFGAEAARYDRTRPPYPESLIERIVAASPGPRVAEVGSGTGTLSRQLRDAGLEVLGVEHDEQMAAFARASGVPVELSKFEAWDPAGRLFDAVVAGQSWHWVDPDAGVRQAARVLRPGGVFVALWHVFSTPDSISEALAHTYHQIAPDTPLRVGYNREESLAFYRAGCERTATVFTDSGEFSGPQQWSARWDHTYTSAEYADLIQTMGPMALLTSDQIAELVAGVTAAVDAEGGSFTSNYETLAVAITRN</sequence>
<dbReference type="Gene3D" id="3.40.50.150">
    <property type="entry name" value="Vaccinia Virus protein VP39"/>
    <property type="match status" value="1"/>
</dbReference>
<protein>
    <recommendedName>
        <fullName evidence="4">Methyltransferase type 11 domain-containing protein</fullName>
    </recommendedName>
</protein>
<dbReference type="PATRIC" id="fig|68170.10.peg.9841"/>
<accession>A0A0F0GFK6</accession>
<evidence type="ECO:0000313" key="5">
    <source>
        <dbReference type="EMBL" id="KJK42319.1"/>
    </source>
</evidence>
<keyword evidence="2" id="KW-0489">Methyltransferase</keyword>
<dbReference type="GO" id="GO:0032259">
    <property type="term" value="P:methylation"/>
    <property type="evidence" value="ECO:0007669"/>
    <property type="project" value="UniProtKB-KW"/>
</dbReference>
<evidence type="ECO:0000256" key="3">
    <source>
        <dbReference type="ARBA" id="ARBA00022679"/>
    </source>
</evidence>
<dbReference type="Proteomes" id="UP000033393">
    <property type="component" value="Unassembled WGS sequence"/>
</dbReference>
<dbReference type="SUPFAM" id="SSF53335">
    <property type="entry name" value="S-adenosyl-L-methionine-dependent methyltransferases"/>
    <property type="match status" value="1"/>
</dbReference>
<dbReference type="InterPro" id="IPR013216">
    <property type="entry name" value="Methyltransf_11"/>
</dbReference>